<evidence type="ECO:0000313" key="2">
    <source>
        <dbReference type="EMBL" id="TYP94907.1"/>
    </source>
</evidence>
<evidence type="ECO:0000313" key="3">
    <source>
        <dbReference type="Proteomes" id="UP000324595"/>
    </source>
</evidence>
<dbReference type="Proteomes" id="UP000324595">
    <property type="component" value="Unassembled WGS sequence"/>
</dbReference>
<dbReference type="AlphaFoldDB" id="A0A5D3YM41"/>
<feature type="region of interest" description="Disordered" evidence="1">
    <location>
        <begin position="105"/>
        <end position="130"/>
    </location>
</feature>
<comment type="caution">
    <text evidence="2">The sequence shown here is derived from an EMBL/GenBank/DDBJ whole genome shotgun (WGS) entry which is preliminary data.</text>
</comment>
<dbReference type="RefSeq" id="WP_148897597.1">
    <property type="nucleotide sequence ID" value="NZ_VNHY01000001.1"/>
</dbReference>
<name>A0A5D3YM41_9BACT</name>
<feature type="compositionally biased region" description="Polar residues" evidence="1">
    <location>
        <begin position="1"/>
        <end position="10"/>
    </location>
</feature>
<dbReference type="EMBL" id="VNHY01000001">
    <property type="protein sequence ID" value="TYP94907.1"/>
    <property type="molecule type" value="Genomic_DNA"/>
</dbReference>
<evidence type="ECO:0000256" key="1">
    <source>
        <dbReference type="SAM" id="MobiDB-lite"/>
    </source>
</evidence>
<reference evidence="2 3" key="1">
    <citation type="submission" date="2019-07" db="EMBL/GenBank/DDBJ databases">
        <title>Genomic Encyclopedia of Archaeal and Bacterial Type Strains, Phase II (KMG-II): from individual species to whole genera.</title>
        <authorList>
            <person name="Goeker M."/>
        </authorList>
    </citation>
    <scope>NUCLEOTIDE SEQUENCE [LARGE SCALE GENOMIC DNA]</scope>
    <source>
        <strain evidence="2 3">DSM 21935</strain>
    </source>
</reference>
<dbReference type="OrthoDB" id="1525039at2"/>
<feature type="compositionally biased region" description="Polar residues" evidence="1">
    <location>
        <begin position="23"/>
        <end position="36"/>
    </location>
</feature>
<keyword evidence="3" id="KW-1185">Reference proteome</keyword>
<accession>A0A5D3YM41</accession>
<feature type="compositionally biased region" description="Basic and acidic residues" evidence="1">
    <location>
        <begin position="11"/>
        <end position="21"/>
    </location>
</feature>
<proteinExistence type="predicted"/>
<organism evidence="2 3">
    <name type="scientific">Fodinibius salinus</name>
    <dbReference type="NCBI Taxonomy" id="860790"/>
    <lineage>
        <taxon>Bacteria</taxon>
        <taxon>Pseudomonadati</taxon>
        <taxon>Balneolota</taxon>
        <taxon>Balneolia</taxon>
        <taxon>Balneolales</taxon>
        <taxon>Balneolaceae</taxon>
        <taxon>Fodinibius</taxon>
    </lineage>
</organism>
<protein>
    <submittedName>
        <fullName evidence="2">Uncharacterized protein</fullName>
    </submittedName>
</protein>
<sequence>MPLCSLSQEQDTTKRDIERNPKANRSLNLDTPQDRSVSLGAMSEMGTYDVPEPNPYHYERPFMGQKHLDRAMKAYREQMKEEFGENWSSLMWVANSFINLQFGPSQSSELSYPDRGNPLWQNYTSDKKKQ</sequence>
<feature type="region of interest" description="Disordered" evidence="1">
    <location>
        <begin position="1"/>
        <end position="39"/>
    </location>
</feature>
<gene>
    <name evidence="2" type="ORF">LX73_0200</name>
</gene>